<protein>
    <recommendedName>
        <fullName evidence="3">Reverse transcriptase domain-containing protein</fullName>
    </recommendedName>
</protein>
<name>A0ABM8MC72_9GAMM</name>
<proteinExistence type="predicted"/>
<sequence>MKNNKEYENLAHQLHLAYYDARKHKRNTQNQLEFEPNYDVKLVELAEQIYHRTYQPNSSVVFMVNKPVKREIFAADFSDRGVHHLIYRAIYGDIEKCFINDSYSCRKNKGSYGIKRAAKFIRSATDNYQKQAFILKLDIQGYFMHIKHEVIYQKVLQILDKNKTLEFTSLN</sequence>
<evidence type="ECO:0000313" key="2">
    <source>
        <dbReference type="Proteomes" id="UP000626656"/>
    </source>
</evidence>
<dbReference type="EMBL" id="CAHJWF010000607">
    <property type="protein sequence ID" value="CAB5508366.1"/>
    <property type="molecule type" value="Genomic_DNA"/>
</dbReference>
<keyword evidence="2" id="KW-1185">Reference proteome</keyword>
<dbReference type="SUPFAM" id="SSF56672">
    <property type="entry name" value="DNA/RNA polymerases"/>
    <property type="match status" value="1"/>
</dbReference>
<accession>A0ABM8MC72</accession>
<comment type="caution">
    <text evidence="1">The sequence shown here is derived from an EMBL/GenBank/DDBJ whole genome shotgun (WGS) entry which is preliminary data.</text>
</comment>
<dbReference type="InterPro" id="IPR043502">
    <property type="entry name" value="DNA/RNA_pol_sf"/>
</dbReference>
<organism evidence="1 2">
    <name type="scientific">Bathymodiolus thermophilus thioautotrophic gill symbiont</name>
    <dbReference type="NCBI Taxonomy" id="2360"/>
    <lineage>
        <taxon>Bacteria</taxon>
        <taxon>Pseudomonadati</taxon>
        <taxon>Pseudomonadota</taxon>
        <taxon>Gammaproteobacteria</taxon>
        <taxon>sulfur-oxidizing symbionts</taxon>
    </lineage>
</organism>
<evidence type="ECO:0008006" key="3">
    <source>
        <dbReference type="Google" id="ProtNLM"/>
    </source>
</evidence>
<evidence type="ECO:0000313" key="1">
    <source>
        <dbReference type="EMBL" id="CAB5508366.1"/>
    </source>
</evidence>
<dbReference type="RefSeq" id="WP_202776207.1">
    <property type="nucleotide sequence ID" value="NZ_CAHJWF010000607.1"/>
</dbReference>
<reference evidence="1 2" key="1">
    <citation type="submission" date="2020-05" db="EMBL/GenBank/DDBJ databases">
        <authorList>
            <person name="Petersen J."/>
            <person name="Sayavedra L."/>
        </authorList>
    </citation>
    <scope>NUCLEOTIDE SEQUENCE [LARGE SCALE GENOMIC DNA]</scope>
    <source>
        <strain evidence="1">B azoricus SOX ET2 1586I</strain>
    </source>
</reference>
<gene>
    <name evidence="1" type="ORF">AZO1586I_2641</name>
</gene>
<dbReference type="Proteomes" id="UP000626656">
    <property type="component" value="Unassembled WGS sequence"/>
</dbReference>